<accession>A0A2H3JCZ0</accession>
<dbReference type="EMBL" id="KB467854">
    <property type="protein sequence ID" value="PCH35548.1"/>
    <property type="molecule type" value="Genomic_DNA"/>
</dbReference>
<dbReference type="AlphaFoldDB" id="A0A2H3JCZ0"/>
<protein>
    <recommendedName>
        <fullName evidence="3">F-box domain-containing protein</fullName>
    </recommendedName>
</protein>
<evidence type="ECO:0008006" key="3">
    <source>
        <dbReference type="Google" id="ProtNLM"/>
    </source>
</evidence>
<dbReference type="OrthoDB" id="2788229at2759"/>
<organism evidence="1 2">
    <name type="scientific">Wolfiporia cocos (strain MD-104)</name>
    <name type="common">Brown rot fungus</name>
    <dbReference type="NCBI Taxonomy" id="742152"/>
    <lineage>
        <taxon>Eukaryota</taxon>
        <taxon>Fungi</taxon>
        <taxon>Dikarya</taxon>
        <taxon>Basidiomycota</taxon>
        <taxon>Agaricomycotina</taxon>
        <taxon>Agaricomycetes</taxon>
        <taxon>Polyporales</taxon>
        <taxon>Phaeolaceae</taxon>
        <taxon>Wolfiporia</taxon>
    </lineage>
</organism>
<evidence type="ECO:0000313" key="1">
    <source>
        <dbReference type="EMBL" id="PCH35548.1"/>
    </source>
</evidence>
<reference evidence="1 2" key="1">
    <citation type="journal article" date="2012" name="Science">
        <title>The Paleozoic origin of enzymatic lignin decomposition reconstructed from 31 fungal genomes.</title>
        <authorList>
            <person name="Floudas D."/>
            <person name="Binder M."/>
            <person name="Riley R."/>
            <person name="Barry K."/>
            <person name="Blanchette R.A."/>
            <person name="Henrissat B."/>
            <person name="Martinez A.T."/>
            <person name="Otillar R."/>
            <person name="Spatafora J.W."/>
            <person name="Yadav J.S."/>
            <person name="Aerts A."/>
            <person name="Benoit I."/>
            <person name="Boyd A."/>
            <person name="Carlson A."/>
            <person name="Copeland A."/>
            <person name="Coutinho P.M."/>
            <person name="de Vries R.P."/>
            <person name="Ferreira P."/>
            <person name="Findley K."/>
            <person name="Foster B."/>
            <person name="Gaskell J."/>
            <person name="Glotzer D."/>
            <person name="Gorecki P."/>
            <person name="Heitman J."/>
            <person name="Hesse C."/>
            <person name="Hori C."/>
            <person name="Igarashi K."/>
            <person name="Jurgens J.A."/>
            <person name="Kallen N."/>
            <person name="Kersten P."/>
            <person name="Kohler A."/>
            <person name="Kuees U."/>
            <person name="Kumar T.K.A."/>
            <person name="Kuo A."/>
            <person name="LaButti K."/>
            <person name="Larrondo L.F."/>
            <person name="Lindquist E."/>
            <person name="Ling A."/>
            <person name="Lombard V."/>
            <person name="Lucas S."/>
            <person name="Lundell T."/>
            <person name="Martin R."/>
            <person name="McLaughlin D.J."/>
            <person name="Morgenstern I."/>
            <person name="Morin E."/>
            <person name="Murat C."/>
            <person name="Nagy L.G."/>
            <person name="Nolan M."/>
            <person name="Ohm R.A."/>
            <person name="Patyshakuliyeva A."/>
            <person name="Rokas A."/>
            <person name="Ruiz-Duenas F.J."/>
            <person name="Sabat G."/>
            <person name="Salamov A."/>
            <person name="Samejima M."/>
            <person name="Schmutz J."/>
            <person name="Slot J.C."/>
            <person name="St John F."/>
            <person name="Stenlid J."/>
            <person name="Sun H."/>
            <person name="Sun S."/>
            <person name="Syed K."/>
            <person name="Tsang A."/>
            <person name="Wiebenga A."/>
            <person name="Young D."/>
            <person name="Pisabarro A."/>
            <person name="Eastwood D.C."/>
            <person name="Martin F."/>
            <person name="Cullen D."/>
            <person name="Grigoriev I.V."/>
            <person name="Hibbett D.S."/>
        </authorList>
    </citation>
    <scope>NUCLEOTIDE SEQUENCE [LARGE SCALE GENOMIC DNA]</scope>
    <source>
        <strain evidence="1 2">MD-104</strain>
    </source>
</reference>
<evidence type="ECO:0000313" key="2">
    <source>
        <dbReference type="Proteomes" id="UP000218811"/>
    </source>
</evidence>
<keyword evidence="2" id="KW-1185">Reference proteome</keyword>
<gene>
    <name evidence="1" type="ORF">WOLCODRAFT_166322</name>
</gene>
<proteinExistence type="predicted"/>
<sequence length="132" mass="15000">MRVESTTFITQPFWKGLSRKAIALRVKVRINFAWMYKSPSSNQPPSNQPSWYIGEFVYCETPSGPEVSRLPTEIWEYIIDLLHNEPQALATGRRYYEIGMKSFASRSFGALGSSEARKRCEFAAAAPEQVVS</sequence>
<name>A0A2H3JCZ0_WOLCO</name>
<dbReference type="Proteomes" id="UP000218811">
    <property type="component" value="Unassembled WGS sequence"/>
</dbReference>